<evidence type="ECO:0000256" key="5">
    <source>
        <dbReference type="ARBA" id="ARBA00023235"/>
    </source>
</evidence>
<feature type="domain" description="PPIase cyclophilin-type" evidence="7">
    <location>
        <begin position="10"/>
        <end position="174"/>
    </location>
</feature>
<feature type="compositionally biased region" description="Basic and acidic residues" evidence="6">
    <location>
        <begin position="672"/>
        <end position="695"/>
    </location>
</feature>
<keyword evidence="4" id="KW-0697">Rotamase</keyword>
<feature type="compositionally biased region" description="Low complexity" evidence="6">
    <location>
        <begin position="225"/>
        <end position="245"/>
    </location>
</feature>
<dbReference type="CDD" id="cd01926">
    <property type="entry name" value="cyclophilin_ABH_like"/>
    <property type="match status" value="1"/>
</dbReference>
<evidence type="ECO:0000313" key="9">
    <source>
        <dbReference type="Proteomes" id="UP001289374"/>
    </source>
</evidence>
<reference evidence="8" key="2">
    <citation type="journal article" date="2024" name="Plant">
        <title>Genomic evolution and insights into agronomic trait innovations of Sesamum species.</title>
        <authorList>
            <person name="Miao H."/>
            <person name="Wang L."/>
            <person name="Qu L."/>
            <person name="Liu H."/>
            <person name="Sun Y."/>
            <person name="Le M."/>
            <person name="Wang Q."/>
            <person name="Wei S."/>
            <person name="Zheng Y."/>
            <person name="Lin W."/>
            <person name="Duan Y."/>
            <person name="Cao H."/>
            <person name="Xiong S."/>
            <person name="Wang X."/>
            <person name="Wei L."/>
            <person name="Li C."/>
            <person name="Ma Q."/>
            <person name="Ju M."/>
            <person name="Zhao R."/>
            <person name="Li G."/>
            <person name="Mu C."/>
            <person name="Tian Q."/>
            <person name="Mei H."/>
            <person name="Zhang T."/>
            <person name="Gao T."/>
            <person name="Zhang H."/>
        </authorList>
    </citation>
    <scope>NUCLEOTIDE SEQUENCE</scope>
    <source>
        <strain evidence="8">K16</strain>
    </source>
</reference>
<dbReference type="PROSITE" id="PS00170">
    <property type="entry name" value="CSA_PPIASE_1"/>
    <property type="match status" value="1"/>
</dbReference>
<accession>A0AAE1X9F4</accession>
<dbReference type="GO" id="GO:0006457">
    <property type="term" value="P:protein folding"/>
    <property type="evidence" value="ECO:0007669"/>
    <property type="project" value="InterPro"/>
</dbReference>
<dbReference type="EMBL" id="JACGWL010000002">
    <property type="protein sequence ID" value="KAK4407189.1"/>
    <property type="molecule type" value="Genomic_DNA"/>
</dbReference>
<feature type="compositionally biased region" description="Polar residues" evidence="6">
    <location>
        <begin position="403"/>
        <end position="416"/>
    </location>
</feature>
<feature type="compositionally biased region" description="Basic and acidic residues" evidence="6">
    <location>
        <begin position="373"/>
        <end position="402"/>
    </location>
</feature>
<dbReference type="GO" id="GO:0005737">
    <property type="term" value="C:cytoplasm"/>
    <property type="evidence" value="ECO:0007669"/>
    <property type="project" value="TreeGrafter"/>
</dbReference>
<dbReference type="AlphaFoldDB" id="A0AAE1X9F4"/>
<organism evidence="8 9">
    <name type="scientific">Sesamum angolense</name>
    <dbReference type="NCBI Taxonomy" id="2727404"/>
    <lineage>
        <taxon>Eukaryota</taxon>
        <taxon>Viridiplantae</taxon>
        <taxon>Streptophyta</taxon>
        <taxon>Embryophyta</taxon>
        <taxon>Tracheophyta</taxon>
        <taxon>Spermatophyta</taxon>
        <taxon>Magnoliopsida</taxon>
        <taxon>eudicotyledons</taxon>
        <taxon>Gunneridae</taxon>
        <taxon>Pentapetalae</taxon>
        <taxon>asterids</taxon>
        <taxon>lamiids</taxon>
        <taxon>Lamiales</taxon>
        <taxon>Pedaliaceae</taxon>
        <taxon>Sesamum</taxon>
    </lineage>
</organism>
<feature type="compositionally biased region" description="Low complexity" evidence="6">
    <location>
        <begin position="417"/>
        <end position="449"/>
    </location>
</feature>
<evidence type="ECO:0000256" key="6">
    <source>
        <dbReference type="SAM" id="MobiDB-lite"/>
    </source>
</evidence>
<name>A0AAE1X9F4_9LAMI</name>
<feature type="compositionally biased region" description="Basic and acidic residues" evidence="6">
    <location>
        <begin position="750"/>
        <end position="759"/>
    </location>
</feature>
<feature type="region of interest" description="Disordered" evidence="6">
    <location>
        <begin position="617"/>
        <end position="763"/>
    </location>
</feature>
<dbReference type="GO" id="GO:0016018">
    <property type="term" value="F:cyclosporin A binding"/>
    <property type="evidence" value="ECO:0007669"/>
    <property type="project" value="TreeGrafter"/>
</dbReference>
<feature type="region of interest" description="Disordered" evidence="6">
    <location>
        <begin position="181"/>
        <end position="541"/>
    </location>
</feature>
<evidence type="ECO:0000313" key="8">
    <source>
        <dbReference type="EMBL" id="KAK4407189.1"/>
    </source>
</evidence>
<dbReference type="Gene3D" id="2.40.100.10">
    <property type="entry name" value="Cyclophilin-like"/>
    <property type="match status" value="1"/>
</dbReference>
<feature type="compositionally biased region" description="Basic residues" evidence="6">
    <location>
        <begin position="621"/>
        <end position="646"/>
    </location>
</feature>
<evidence type="ECO:0000256" key="3">
    <source>
        <dbReference type="ARBA" id="ARBA00013194"/>
    </source>
</evidence>
<feature type="compositionally biased region" description="Basic residues" evidence="6">
    <location>
        <begin position="699"/>
        <end position="709"/>
    </location>
</feature>
<feature type="compositionally biased region" description="Basic residues" evidence="6">
    <location>
        <begin position="337"/>
        <end position="346"/>
    </location>
</feature>
<dbReference type="InterPro" id="IPR020892">
    <property type="entry name" value="Cyclophilin-type_PPIase_CS"/>
</dbReference>
<keyword evidence="5 8" id="KW-0413">Isomerase</keyword>
<evidence type="ECO:0000256" key="1">
    <source>
        <dbReference type="ARBA" id="ARBA00000971"/>
    </source>
</evidence>
<dbReference type="EC" id="5.2.1.8" evidence="3"/>
<comment type="similarity">
    <text evidence="2">Belongs to the cyclophilin-type PPIase family.</text>
</comment>
<dbReference type="GO" id="GO:0003755">
    <property type="term" value="F:peptidyl-prolyl cis-trans isomerase activity"/>
    <property type="evidence" value="ECO:0007669"/>
    <property type="project" value="UniProtKB-KW"/>
</dbReference>
<dbReference type="Pfam" id="PF00160">
    <property type="entry name" value="Pro_isomerase"/>
    <property type="match status" value="1"/>
</dbReference>
<evidence type="ECO:0000256" key="4">
    <source>
        <dbReference type="ARBA" id="ARBA00023110"/>
    </source>
</evidence>
<dbReference type="PANTHER" id="PTHR11071">
    <property type="entry name" value="PEPTIDYL-PROLYL CIS-TRANS ISOMERASE"/>
    <property type="match status" value="1"/>
</dbReference>
<dbReference type="PRINTS" id="PR00153">
    <property type="entry name" value="CSAPPISMRASE"/>
</dbReference>
<dbReference type="Proteomes" id="UP001289374">
    <property type="component" value="Unassembled WGS sequence"/>
</dbReference>
<dbReference type="InterPro" id="IPR029000">
    <property type="entry name" value="Cyclophilin-like_dom_sf"/>
</dbReference>
<dbReference type="PANTHER" id="PTHR11071:SF447">
    <property type="entry name" value="PEPTIDYL-PROLYL CIS-TRANS ISOMERASE CYP63"/>
    <property type="match status" value="1"/>
</dbReference>
<protein>
    <recommendedName>
        <fullName evidence="3">peptidylprolyl isomerase</fullName>
        <ecNumber evidence="3">5.2.1.8</ecNumber>
    </recommendedName>
</protein>
<evidence type="ECO:0000259" key="7">
    <source>
        <dbReference type="PROSITE" id="PS50072"/>
    </source>
</evidence>
<feature type="compositionally biased region" description="Basic residues" evidence="6">
    <location>
        <begin position="268"/>
        <end position="309"/>
    </location>
</feature>
<comment type="catalytic activity">
    <reaction evidence="1">
        <text>[protein]-peptidylproline (omega=180) = [protein]-peptidylproline (omega=0)</text>
        <dbReference type="Rhea" id="RHEA:16237"/>
        <dbReference type="Rhea" id="RHEA-COMP:10747"/>
        <dbReference type="Rhea" id="RHEA-COMP:10748"/>
        <dbReference type="ChEBI" id="CHEBI:83833"/>
        <dbReference type="ChEBI" id="CHEBI:83834"/>
        <dbReference type="EC" id="5.2.1.8"/>
    </reaction>
</comment>
<feature type="compositionally biased region" description="Low complexity" evidence="6">
    <location>
        <begin position="310"/>
        <end position="329"/>
    </location>
</feature>
<dbReference type="PROSITE" id="PS50072">
    <property type="entry name" value="CSA_PPIASE_2"/>
    <property type="match status" value="1"/>
</dbReference>
<comment type="caution">
    <text evidence="8">The sequence shown here is derived from an EMBL/GenBank/DDBJ whole genome shotgun (WGS) entry which is preliminary data.</text>
</comment>
<feature type="compositionally biased region" description="Low complexity" evidence="6">
    <location>
        <begin position="255"/>
        <end position="265"/>
    </location>
</feature>
<evidence type="ECO:0000256" key="2">
    <source>
        <dbReference type="ARBA" id="ARBA00007365"/>
    </source>
</evidence>
<feature type="compositionally biased region" description="Basic and acidic residues" evidence="6">
    <location>
        <begin position="347"/>
        <end position="364"/>
    </location>
</feature>
<sequence>MKSTKNPSVFLDVSIDGDTTERIVIELFADVVPKTAENFRALCTGEKGVGTSTGKPLHYKGSTFHRIIKGFMAQGGDFSKGNGTGGESIYGGKFADENFKLDHSGPGLLSMANGGPNTNGSQFFITFKRQPHLDGKHVVFGKVVKGMDVVKKMEQLGTADGRPAGVVKIVDCGEMSKEKLQNSVEAQKDKKKKAAKSNPSNDGSDGQAKGKQKASVKDKRRKRSYSSSDSYSSESDSDSYSSETDSYSDSDSDSSSESYSSTSSSDGRRRKKRKLTKKGRRQHGRKKRGGQREKRRAQRDRRSRRKSKRNSGSSTDTDSGGSSSSGSSSSDDENVRRSKSLRKTKPLSKEDKKPAENLGKEKKSLVPLSESTEQQKRDDRKHGGDDSSREEGEFSQKNDDHINNGQGHINSNQAATRLNQSDNSSRSRSLTPSSGGRPRTSPLSSPSRSPRVHESSKIPKASGEQVEKNPLRSPVRSPPSKDPLPSNHGRDLSRSRSPGGTQKRIRKGRGFTERYAFVRKYRTPSPERSPDRSYRYGGRNIQRNQDRISTHLTPNFRHKRMLEIYVGSVKSLQTGVHGQVVTSDMRLFVFIDFNVTLDVNFASYECFRYSSYRSKFERSPQRRYRSPPRRGRSPPRYERKRSRSRSVSRSPGSYRGRGRHYSRSPVRSPSPTDRRPVLSDRLKSRLGPQKDDGPARGRSISRSRSRSSSRSRSVDAASRKQARKRSSPPRSSPSSPPSSGQRGLVSYEDNEARKTDKARYGGCGNKPTILYFEVSVVVISCQ</sequence>
<gene>
    <name evidence="8" type="ORF">Sango_0299900</name>
</gene>
<proteinExistence type="inferred from homology"/>
<dbReference type="FunFam" id="2.40.100.10:FF:000022">
    <property type="entry name" value="Peptidyl-prolyl cis-trans isomerase CYP95"/>
    <property type="match status" value="1"/>
</dbReference>
<dbReference type="InterPro" id="IPR002130">
    <property type="entry name" value="Cyclophilin-type_PPIase_dom"/>
</dbReference>
<reference evidence="8" key="1">
    <citation type="submission" date="2020-06" db="EMBL/GenBank/DDBJ databases">
        <authorList>
            <person name="Li T."/>
            <person name="Hu X."/>
            <person name="Zhang T."/>
            <person name="Song X."/>
            <person name="Zhang H."/>
            <person name="Dai N."/>
            <person name="Sheng W."/>
            <person name="Hou X."/>
            <person name="Wei L."/>
        </authorList>
    </citation>
    <scope>NUCLEOTIDE SEQUENCE</scope>
    <source>
        <strain evidence="8">K16</strain>
        <tissue evidence="8">Leaf</tissue>
    </source>
</reference>
<keyword evidence="9" id="KW-1185">Reference proteome</keyword>
<dbReference type="SUPFAM" id="SSF50891">
    <property type="entry name" value="Cyclophilin-like"/>
    <property type="match status" value="1"/>
</dbReference>
<feature type="compositionally biased region" description="Basic residues" evidence="6">
    <location>
        <begin position="210"/>
        <end position="224"/>
    </location>
</feature>